<organism evidence="3 4">
    <name type="scientific">Prorocentrum cordatum</name>
    <dbReference type="NCBI Taxonomy" id="2364126"/>
    <lineage>
        <taxon>Eukaryota</taxon>
        <taxon>Sar</taxon>
        <taxon>Alveolata</taxon>
        <taxon>Dinophyceae</taxon>
        <taxon>Prorocentrales</taxon>
        <taxon>Prorocentraceae</taxon>
        <taxon>Prorocentrum</taxon>
    </lineage>
</organism>
<name>A0ABN9YCU2_9DINO</name>
<accession>A0ABN9YCU2</accession>
<dbReference type="InterPro" id="IPR002934">
    <property type="entry name" value="Polymerase_NTP_transf_dom"/>
</dbReference>
<dbReference type="Pfam" id="PF01909">
    <property type="entry name" value="NTP_transf_2"/>
    <property type="match status" value="1"/>
</dbReference>
<dbReference type="InterPro" id="IPR043519">
    <property type="entry name" value="NT_sf"/>
</dbReference>
<feature type="compositionally biased region" description="Gly residues" evidence="1">
    <location>
        <begin position="1"/>
        <end position="10"/>
    </location>
</feature>
<dbReference type="EMBL" id="CAUYUJ010022030">
    <property type="protein sequence ID" value="CAK0908517.1"/>
    <property type="molecule type" value="Genomic_DNA"/>
</dbReference>
<dbReference type="Proteomes" id="UP001189429">
    <property type="component" value="Unassembled WGS sequence"/>
</dbReference>
<evidence type="ECO:0000313" key="4">
    <source>
        <dbReference type="Proteomes" id="UP001189429"/>
    </source>
</evidence>
<evidence type="ECO:0000313" key="3">
    <source>
        <dbReference type="EMBL" id="CAK0908517.1"/>
    </source>
</evidence>
<feature type="compositionally biased region" description="Low complexity" evidence="1">
    <location>
        <begin position="38"/>
        <end position="57"/>
    </location>
</feature>
<protein>
    <recommendedName>
        <fullName evidence="2">Polymerase nucleotidyl transferase domain-containing protein</fullName>
    </recommendedName>
</protein>
<gene>
    <name evidence="3" type="ORF">PCOR1329_LOCUS83174</name>
</gene>
<dbReference type="SUPFAM" id="SSF81301">
    <property type="entry name" value="Nucleotidyltransferase"/>
    <property type="match status" value="1"/>
</dbReference>
<keyword evidence="4" id="KW-1185">Reference proteome</keyword>
<evidence type="ECO:0000256" key="1">
    <source>
        <dbReference type="SAM" id="MobiDB-lite"/>
    </source>
</evidence>
<proteinExistence type="predicted"/>
<feature type="region of interest" description="Disordered" evidence="1">
    <location>
        <begin position="1"/>
        <end position="57"/>
    </location>
</feature>
<evidence type="ECO:0000259" key="2">
    <source>
        <dbReference type="Pfam" id="PF01909"/>
    </source>
</evidence>
<sequence>MGRNKGGVGGLAAARPPNSNRATTSGGGGGQGSPLGVAADPSRAAANNRANQMNPNNPEFYKARGLRERPCDWPANVAQRRERGLREHAVNLAVAEAPEKRAAHGRDTEKVGHAVRSAFGGQAQVRTGGSRAKHVHLADSDVDLKVVLPGNRPMRSEDRDVLTGKLAKQFGADRVETSNPNIHIVHGEGGSMDIVPCCATFFPGGFHAGLPRNDGFKNNPQARLAVRDAKLHAKEHGLEVRGHDVEEAVRRAQQGHPRARFDELNAGHLIP</sequence>
<comment type="caution">
    <text evidence="3">The sequence shown here is derived from an EMBL/GenBank/DDBJ whole genome shotgun (WGS) entry which is preliminary data.</text>
</comment>
<reference evidence="3" key="1">
    <citation type="submission" date="2023-10" db="EMBL/GenBank/DDBJ databases">
        <authorList>
            <person name="Chen Y."/>
            <person name="Shah S."/>
            <person name="Dougan E. K."/>
            <person name="Thang M."/>
            <person name="Chan C."/>
        </authorList>
    </citation>
    <scope>NUCLEOTIDE SEQUENCE [LARGE SCALE GENOMIC DNA]</scope>
</reference>
<feature type="domain" description="Polymerase nucleotidyl transferase" evidence="2">
    <location>
        <begin position="114"/>
        <end position="169"/>
    </location>
</feature>